<dbReference type="GO" id="GO:0007165">
    <property type="term" value="P:signal transduction"/>
    <property type="evidence" value="ECO:0007669"/>
    <property type="project" value="UniProtKB-KW"/>
</dbReference>
<dbReference type="Pfam" id="PF00672">
    <property type="entry name" value="HAMP"/>
    <property type="match status" value="1"/>
</dbReference>
<evidence type="ECO:0000256" key="2">
    <source>
        <dbReference type="ARBA" id="ARBA00029447"/>
    </source>
</evidence>
<comment type="similarity">
    <text evidence="2">Belongs to the methyl-accepting chemotaxis (MCP) protein family.</text>
</comment>
<reference evidence="8" key="2">
    <citation type="submission" date="2005-06" db="EMBL/GenBank/DDBJ databases">
        <title>Sequencing of the draft genome and assembly of Crocosphaera watsonii WH 8501.</title>
        <authorList>
            <consortium name="US DOE Joint Genome Institute (JGI-PGF)"/>
            <person name="Copeland A."/>
            <person name="Lucas S."/>
            <person name="Lapidus A."/>
            <person name="Barry K."/>
            <person name="Detter C."/>
            <person name="Glavina T."/>
            <person name="Hammon N."/>
            <person name="Israni S."/>
            <person name="Pitluck S."/>
            <person name="Richardson P."/>
        </authorList>
    </citation>
    <scope>NUCLEOTIDE SEQUENCE [LARGE SCALE GENOMIC DNA]</scope>
    <source>
        <strain evidence="8">WH 8501</strain>
    </source>
</reference>
<dbReference type="SMART" id="SM00283">
    <property type="entry name" value="MA"/>
    <property type="match status" value="1"/>
</dbReference>
<dbReference type="InterPro" id="IPR003660">
    <property type="entry name" value="HAMP_dom"/>
</dbReference>
<comment type="caution">
    <text evidence="8">The sequence shown here is derived from an EMBL/GenBank/DDBJ whole genome shotgun (WGS) entry which is preliminary data.</text>
</comment>
<dbReference type="SMART" id="SM00304">
    <property type="entry name" value="HAMP"/>
    <property type="match status" value="3"/>
</dbReference>
<reference evidence="8" key="3">
    <citation type="submission" date="2016-12" db="EMBL/GenBank/DDBJ databases">
        <title>Annotation of the draft genome assembly of Crocosphaera watsonii WH 8501.</title>
        <authorList>
            <consortium name="US DOE Joint Genome Institute (JGI-ORNL)"/>
            <person name="Larimer F."/>
            <person name="Land M."/>
        </authorList>
    </citation>
    <scope>NUCLEOTIDE SEQUENCE</scope>
    <source>
        <strain evidence="8">WH 8501</strain>
    </source>
</reference>
<gene>
    <name evidence="8" type="ORF">CwatDRAFT_5605</name>
</gene>
<dbReference type="SUPFAM" id="SSF158472">
    <property type="entry name" value="HAMP domain-like"/>
    <property type="match status" value="1"/>
</dbReference>
<name>Q4C7E7_CROWT</name>
<evidence type="ECO:0000259" key="7">
    <source>
        <dbReference type="PROSITE" id="PS50885"/>
    </source>
</evidence>
<dbReference type="Gene3D" id="6.10.340.10">
    <property type="match status" value="1"/>
</dbReference>
<keyword evidence="8" id="KW-0418">Kinase</keyword>
<dbReference type="EMBL" id="AADV02000002">
    <property type="protein sequence ID" value="EAM52674.1"/>
    <property type="molecule type" value="Genomic_DNA"/>
</dbReference>
<dbReference type="Proteomes" id="UP000003922">
    <property type="component" value="Unassembled WGS sequence"/>
</dbReference>
<dbReference type="SUPFAM" id="SSF58104">
    <property type="entry name" value="Methyl-accepting chemotaxis protein (MCP) signaling domain"/>
    <property type="match status" value="1"/>
</dbReference>
<dbReference type="GO" id="GO:0016301">
    <property type="term" value="F:kinase activity"/>
    <property type="evidence" value="ECO:0007669"/>
    <property type="project" value="UniProtKB-KW"/>
</dbReference>
<sequence>MLDFPNRSLNSQESSQEDSSNNPIPENIDSNDCLTLIVEATNSEKAGDINKAISIYRQVIQADKEGTYKAIAQKALATLETFTKENYHAQNKDEIQSSIDDKKIQSLPLHKRLLKCFYDLPIQTKQLAVLLTSEVGSILTLVGVGAVLIVANGRFQLVNQAKSELKVAEINYNLKIEQMELTFDSQANNLGIIEAAETQQATGQVLTTLANELHKQKLELVKLVDKEGMIIATGKITVNKTSFDPYGLVTKALQTGKKSKFTEIISYGELAKENSFAAKMLAQDIDINTEAKPEFLSRYTITPIRNGTAEIVGALISGDVVKQPIVNNTLTAFNNGYSGVYLYKESGDFSLATAQLLNSRGVITQNPNLPNNKILEKAIDAQGEVVTKVININNKPHTVAAKALFNYENKPIGVLLRGTPHKALNTLILQSLSLQAIAALLAIVASVILAKLLGQAILKPLNQLREITTEFSSGNRQVRAEKFANDEMGELATTFNIMADSIVASEAELSYYGEQQEKESENQRKARENLQQEVIKMLLDIEEAQQGNLAVEAQVTDGVVGSVADAFNITIRSLRDLVSQVKNVSYEVNDLVLEKEKEFKNLSQAAINQAQEINQVFAGVADINNSIQSVANSTQEAASIAKLARQQAQEGDIAMNQTVNSIQKIRGSVAGTAKKLKKLAESSQEISQIVTIISSISEKTNVLAFNASIEASRAGEHGQGFKTVSEEVSRLATKVNEATQDIQYLVETIQEDTSLVLEDMEKSTTEVVTGTQLIRQTQEILQGLAVTSENIDDYLQQITQNTGEQTHASQQINQKIHEIADISQNTSSEAENVVKSLHDLVEEMKVLQISVEKFRLQA</sequence>
<dbReference type="Gene3D" id="1.10.287.950">
    <property type="entry name" value="Methyl-accepting chemotaxis protein"/>
    <property type="match status" value="1"/>
</dbReference>
<dbReference type="PANTHER" id="PTHR32089:SF114">
    <property type="entry name" value="METHYL-ACCEPTING CHEMOTAXIS PROTEIN MCPB"/>
    <property type="match status" value="1"/>
</dbReference>
<dbReference type="InterPro" id="IPR004089">
    <property type="entry name" value="MCPsignal_dom"/>
</dbReference>
<dbReference type="PANTHER" id="PTHR32089">
    <property type="entry name" value="METHYL-ACCEPTING CHEMOTAXIS PROTEIN MCPB"/>
    <property type="match status" value="1"/>
</dbReference>
<accession>Q4C7E7</accession>
<dbReference type="PROSITE" id="PS50111">
    <property type="entry name" value="CHEMOTAXIS_TRANSDUC_2"/>
    <property type="match status" value="1"/>
</dbReference>
<proteinExistence type="inferred from homology"/>
<keyword evidence="1 3" id="KW-0807">Transducer</keyword>
<dbReference type="Pfam" id="PF00015">
    <property type="entry name" value="MCPsignal"/>
    <property type="match status" value="1"/>
</dbReference>
<dbReference type="KEGG" id="cwa:CwatDRAFT_5605"/>
<dbReference type="OrthoDB" id="419276at2"/>
<feature type="region of interest" description="Disordered" evidence="5">
    <location>
        <begin position="1"/>
        <end position="28"/>
    </location>
</feature>
<feature type="domain" description="Methyl-accepting transducer" evidence="6">
    <location>
        <begin position="584"/>
        <end position="820"/>
    </location>
</feature>
<dbReference type="GO" id="GO:0016020">
    <property type="term" value="C:membrane"/>
    <property type="evidence" value="ECO:0007669"/>
    <property type="project" value="InterPro"/>
</dbReference>
<evidence type="ECO:0000256" key="5">
    <source>
        <dbReference type="SAM" id="MobiDB-lite"/>
    </source>
</evidence>
<feature type="domain" description="HAMP" evidence="7">
    <location>
        <begin position="455"/>
        <end position="507"/>
    </location>
</feature>
<keyword evidence="4" id="KW-0175">Coiled coil</keyword>
<dbReference type="PROSITE" id="PS50885">
    <property type="entry name" value="HAMP"/>
    <property type="match status" value="1"/>
</dbReference>
<dbReference type="AlphaFoldDB" id="Q4C7E7"/>
<dbReference type="CDD" id="cd06225">
    <property type="entry name" value="HAMP"/>
    <property type="match status" value="1"/>
</dbReference>
<evidence type="ECO:0000256" key="3">
    <source>
        <dbReference type="PROSITE-ProRule" id="PRU00284"/>
    </source>
</evidence>
<keyword evidence="8" id="KW-0808">Transferase</keyword>
<keyword evidence="9" id="KW-1185">Reference proteome</keyword>
<evidence type="ECO:0000256" key="1">
    <source>
        <dbReference type="ARBA" id="ARBA00023224"/>
    </source>
</evidence>
<evidence type="ECO:0000259" key="6">
    <source>
        <dbReference type="PROSITE" id="PS50111"/>
    </source>
</evidence>
<organism evidence="8 9">
    <name type="scientific">Crocosphaera watsonii WH 8501</name>
    <dbReference type="NCBI Taxonomy" id="165597"/>
    <lineage>
        <taxon>Bacteria</taxon>
        <taxon>Bacillati</taxon>
        <taxon>Cyanobacteriota</taxon>
        <taxon>Cyanophyceae</taxon>
        <taxon>Oscillatoriophycideae</taxon>
        <taxon>Chroococcales</taxon>
        <taxon>Aphanothecaceae</taxon>
        <taxon>Crocosphaera</taxon>
    </lineage>
</organism>
<dbReference type="CDD" id="cd11386">
    <property type="entry name" value="MCP_signal"/>
    <property type="match status" value="1"/>
</dbReference>
<dbReference type="RefSeq" id="WP_007304314.1">
    <property type="nucleotide sequence ID" value="NZ_AADV02000002.1"/>
</dbReference>
<reference evidence="8" key="1">
    <citation type="submission" date="2004-02" db="EMBL/GenBank/DDBJ databases">
        <authorList>
            <consortium name="DOE Joint Genome Institute"/>
        </authorList>
    </citation>
    <scope>NUCLEOTIDE SEQUENCE [LARGE SCALE GENOMIC DNA]</scope>
    <source>
        <strain evidence="8">WH 8501</strain>
    </source>
</reference>
<evidence type="ECO:0000256" key="4">
    <source>
        <dbReference type="SAM" id="Coils"/>
    </source>
</evidence>
<protein>
    <submittedName>
        <fullName evidence="8">Histidine kinase, HAMP region:Bacterial chemotaxis sensory transducer</fullName>
    </submittedName>
</protein>
<evidence type="ECO:0000313" key="8">
    <source>
        <dbReference type="EMBL" id="EAM52674.1"/>
    </source>
</evidence>
<feature type="compositionally biased region" description="Low complexity" evidence="5">
    <location>
        <begin position="8"/>
        <end position="22"/>
    </location>
</feature>
<evidence type="ECO:0000313" key="9">
    <source>
        <dbReference type="Proteomes" id="UP000003922"/>
    </source>
</evidence>
<feature type="coiled-coil region" evidence="4">
    <location>
        <begin position="513"/>
        <end position="547"/>
    </location>
</feature>